<keyword evidence="15" id="KW-1185">Reference proteome</keyword>
<feature type="domain" description="DRBM" evidence="12">
    <location>
        <begin position="480"/>
        <end position="546"/>
    </location>
</feature>
<dbReference type="InterPro" id="IPR049402">
    <property type="entry name" value="DZF_dom_C"/>
</dbReference>
<dbReference type="Gene3D" id="3.30.160.20">
    <property type="match status" value="2"/>
</dbReference>
<keyword evidence="5" id="KW-0677">Repeat</keyword>
<keyword evidence="9" id="KW-0238">DNA-binding</keyword>
<dbReference type="CDD" id="cd19911">
    <property type="entry name" value="DSRM_STRBP_rpt2"/>
    <property type="match status" value="1"/>
</dbReference>
<dbReference type="Proteomes" id="UP000264800">
    <property type="component" value="Unplaced"/>
</dbReference>
<sequence>QRSFRSFSNDDRHVMAKHSTIYPSSQELEAVQTLVSTVECALKHVSDWLDQSKGLSKVCLLNREPSIGGVLCGVMRVGLVAKGLLIKGDMDLELVLMCRDKPTQTLLDTVCCNLPTQIQKLTEEKYEVTSSLPEAAILVQTTAEPKLTLKITLTSPAEEEGEVLDRHRCLLALAALRHAKWFQARVNGLKSCVIVLRILRDMCKRHSVWEPLKGWPLELICEKAIATCNRPLGAGEALRRVMECLASGILLPGGPGLHDPCEKEPTDTLTNMTDQQAEAITYGAQHSLRLMAFGQIYKVLEMEPLPSNKPSQKYPWSDKEGLGLKRPYEDGMMDDKDLIKKMKRNLRKVLDSKAIDSNQPMNALMRLNQIRPGLQYRLLSQSGPVHAPVFTMSVDLDGTVYEASGSSKKTAKLHVAVKVLQAMGYPTGFDSDLDPMSSDEKSDGEGKSETSSHSSNNPTHSSDGSNTLEVRTQGPILTASGKNPVMELNEKRRGLKYELISESGGSHDKRFVMEVEVDGQKFRGAGPNKKVAKASAALAALEKLFSGPNAAANKKKKILPQVARGRGRAALARGAFVSAAAPGYVTPGTSHVSPLGLPKRMLLLPVMKVPAYPVPHYHFF</sequence>
<feature type="compositionally biased region" description="Basic and acidic residues" evidence="11">
    <location>
        <begin position="438"/>
        <end position="450"/>
    </location>
</feature>
<dbReference type="InterPro" id="IPR044472">
    <property type="entry name" value="STRBP_DSRM_1"/>
</dbReference>
<feature type="domain" description="DZF" evidence="13">
    <location>
        <begin position="5"/>
        <end position="332"/>
    </location>
</feature>
<evidence type="ECO:0000256" key="1">
    <source>
        <dbReference type="ARBA" id="ARBA00004496"/>
    </source>
</evidence>
<keyword evidence="6" id="KW-0221">Differentiation</keyword>
<evidence type="ECO:0000256" key="8">
    <source>
        <dbReference type="ARBA" id="ARBA00022884"/>
    </source>
</evidence>
<evidence type="ECO:0000256" key="2">
    <source>
        <dbReference type="ARBA" id="ARBA00022368"/>
    </source>
</evidence>
<dbReference type="PROSITE" id="PS50137">
    <property type="entry name" value="DS_RBD"/>
    <property type="match status" value="2"/>
</dbReference>
<dbReference type="SUPFAM" id="SSF54768">
    <property type="entry name" value="dsRNA-binding domain-like"/>
    <property type="match status" value="2"/>
</dbReference>
<reference evidence="14" key="2">
    <citation type="submission" date="2025-09" db="UniProtKB">
        <authorList>
            <consortium name="Ensembl"/>
        </authorList>
    </citation>
    <scope>IDENTIFICATION</scope>
</reference>
<feature type="domain" description="DRBM" evidence="12">
    <location>
        <begin position="359"/>
        <end position="425"/>
    </location>
</feature>
<name>A0A3Q3AG23_KRYMA</name>
<dbReference type="GeneTree" id="ENSGT00940000154687"/>
<dbReference type="FunFam" id="3.30.160.20:FF:000008">
    <property type="entry name" value="interleukin enhancer-binding factor 3 isoform X2"/>
    <property type="match status" value="1"/>
</dbReference>
<dbReference type="AlphaFoldDB" id="A0A3Q3AG23"/>
<dbReference type="InterPro" id="IPR006561">
    <property type="entry name" value="DZF_dom"/>
</dbReference>
<evidence type="ECO:0000256" key="3">
    <source>
        <dbReference type="ARBA" id="ARBA00022473"/>
    </source>
</evidence>
<evidence type="ECO:0000256" key="9">
    <source>
        <dbReference type="ARBA" id="ARBA00023125"/>
    </source>
</evidence>
<dbReference type="GO" id="GO:0003727">
    <property type="term" value="F:single-stranded RNA binding"/>
    <property type="evidence" value="ECO:0007669"/>
    <property type="project" value="TreeGrafter"/>
</dbReference>
<dbReference type="Pfam" id="PF20965">
    <property type="entry name" value="DZF_C"/>
    <property type="match status" value="1"/>
</dbReference>
<evidence type="ECO:0000259" key="13">
    <source>
        <dbReference type="PROSITE" id="PS51703"/>
    </source>
</evidence>
<reference evidence="14" key="1">
    <citation type="submission" date="2025-08" db="UniProtKB">
        <authorList>
            <consortium name="Ensembl"/>
        </authorList>
    </citation>
    <scope>IDENTIFICATION</scope>
</reference>
<dbReference type="GO" id="GO:0005737">
    <property type="term" value="C:cytoplasm"/>
    <property type="evidence" value="ECO:0007669"/>
    <property type="project" value="UniProtKB-SubCell"/>
</dbReference>
<dbReference type="PANTHER" id="PTHR45762:SF1">
    <property type="entry name" value="SPERMATID PERINUCLEAR RNA-BINDING PROTEIN"/>
    <property type="match status" value="1"/>
</dbReference>
<evidence type="ECO:0000256" key="11">
    <source>
        <dbReference type="SAM" id="MobiDB-lite"/>
    </source>
</evidence>
<dbReference type="FunFam" id="1.10.1410.40:FF:000001">
    <property type="entry name" value="interleukin enhancer-binding factor 3 isoform X1"/>
    <property type="match status" value="1"/>
</dbReference>
<keyword evidence="7" id="KW-0744">Spermatogenesis</keyword>
<protein>
    <recommendedName>
        <fullName evidence="2">Spermatid perinuclear RNA-binding protein</fullName>
    </recommendedName>
</protein>
<dbReference type="InterPro" id="IPR014720">
    <property type="entry name" value="dsRBD_dom"/>
</dbReference>
<dbReference type="GO" id="GO:0030154">
    <property type="term" value="P:cell differentiation"/>
    <property type="evidence" value="ECO:0007669"/>
    <property type="project" value="UniProtKB-KW"/>
</dbReference>
<dbReference type="GO" id="GO:0007283">
    <property type="term" value="P:spermatogenesis"/>
    <property type="evidence" value="ECO:0007669"/>
    <property type="project" value="UniProtKB-KW"/>
</dbReference>
<keyword evidence="3" id="KW-0217">Developmental protein</keyword>
<feature type="region of interest" description="Disordered" evidence="11">
    <location>
        <begin position="428"/>
        <end position="469"/>
    </location>
</feature>
<evidence type="ECO:0000313" key="15">
    <source>
        <dbReference type="Proteomes" id="UP000264800"/>
    </source>
</evidence>
<evidence type="ECO:0000259" key="12">
    <source>
        <dbReference type="PROSITE" id="PS50137"/>
    </source>
</evidence>
<comment type="subcellular location">
    <subcellularLocation>
        <location evidence="1">Cytoplasm</location>
    </subcellularLocation>
</comment>
<dbReference type="InterPro" id="IPR049401">
    <property type="entry name" value="DZF_dom_N"/>
</dbReference>
<dbReference type="SMART" id="SM00358">
    <property type="entry name" value="DSRM"/>
    <property type="match status" value="2"/>
</dbReference>
<dbReference type="PANTHER" id="PTHR45762">
    <property type="entry name" value="ZINC FINGER RNA-BINDING PROTEIN"/>
    <property type="match status" value="1"/>
</dbReference>
<dbReference type="GO" id="GO:0003725">
    <property type="term" value="F:double-stranded RNA binding"/>
    <property type="evidence" value="ECO:0007669"/>
    <property type="project" value="TreeGrafter"/>
</dbReference>
<accession>A0A3Q3AG23</accession>
<dbReference type="GO" id="GO:0071011">
    <property type="term" value="C:precatalytic spliceosome"/>
    <property type="evidence" value="ECO:0007669"/>
    <property type="project" value="TreeGrafter"/>
</dbReference>
<proteinExistence type="predicted"/>
<keyword evidence="8 10" id="KW-0694">RNA-binding</keyword>
<organism evidence="14 15">
    <name type="scientific">Kryptolebias marmoratus</name>
    <name type="common">Mangrove killifish</name>
    <name type="synonym">Rivulus marmoratus</name>
    <dbReference type="NCBI Taxonomy" id="37003"/>
    <lineage>
        <taxon>Eukaryota</taxon>
        <taxon>Metazoa</taxon>
        <taxon>Chordata</taxon>
        <taxon>Craniata</taxon>
        <taxon>Vertebrata</taxon>
        <taxon>Euteleostomi</taxon>
        <taxon>Actinopterygii</taxon>
        <taxon>Neopterygii</taxon>
        <taxon>Teleostei</taxon>
        <taxon>Neoteleostei</taxon>
        <taxon>Acanthomorphata</taxon>
        <taxon>Ovalentaria</taxon>
        <taxon>Atherinomorphae</taxon>
        <taxon>Cyprinodontiformes</taxon>
        <taxon>Rivulidae</taxon>
        <taxon>Kryptolebias</taxon>
    </lineage>
</organism>
<evidence type="ECO:0000256" key="10">
    <source>
        <dbReference type="PROSITE-ProRule" id="PRU00266"/>
    </source>
</evidence>
<evidence type="ECO:0000256" key="5">
    <source>
        <dbReference type="ARBA" id="ARBA00022737"/>
    </source>
</evidence>
<dbReference type="Gene3D" id="3.30.460.10">
    <property type="entry name" value="Beta Polymerase, domain 2"/>
    <property type="match status" value="1"/>
</dbReference>
<evidence type="ECO:0000313" key="14">
    <source>
        <dbReference type="Ensembl" id="ENSKMAP00000015100.1"/>
    </source>
</evidence>
<feature type="compositionally biased region" description="Low complexity" evidence="11">
    <location>
        <begin position="451"/>
        <end position="462"/>
    </location>
</feature>
<dbReference type="PROSITE" id="PS51703">
    <property type="entry name" value="DZF"/>
    <property type="match status" value="1"/>
</dbReference>
<dbReference type="Gene3D" id="1.10.1410.40">
    <property type="match status" value="1"/>
</dbReference>
<evidence type="ECO:0000256" key="7">
    <source>
        <dbReference type="ARBA" id="ARBA00022871"/>
    </source>
</evidence>
<dbReference type="Pfam" id="PF07528">
    <property type="entry name" value="DZF_N"/>
    <property type="match status" value="1"/>
</dbReference>
<dbReference type="SMART" id="SM00572">
    <property type="entry name" value="DZF"/>
    <property type="match status" value="1"/>
</dbReference>
<evidence type="ECO:0000256" key="6">
    <source>
        <dbReference type="ARBA" id="ARBA00022782"/>
    </source>
</evidence>
<evidence type="ECO:0000256" key="4">
    <source>
        <dbReference type="ARBA" id="ARBA00022490"/>
    </source>
</evidence>
<dbReference type="FunFam" id="3.30.460.10:FF:000003">
    <property type="entry name" value="interleukin enhancer-binding factor 3 isoform X2"/>
    <property type="match status" value="1"/>
</dbReference>
<dbReference type="GO" id="GO:0003677">
    <property type="term" value="F:DNA binding"/>
    <property type="evidence" value="ECO:0007669"/>
    <property type="project" value="UniProtKB-KW"/>
</dbReference>
<dbReference type="CDD" id="cd19909">
    <property type="entry name" value="DSRM_STRBP_rpt1"/>
    <property type="match status" value="1"/>
</dbReference>
<dbReference type="Ensembl" id="ENSKMAT00000015318.1">
    <property type="protein sequence ID" value="ENSKMAP00000015100.1"/>
    <property type="gene ID" value="ENSKMAG00000011192.1"/>
</dbReference>
<dbReference type="Pfam" id="PF00035">
    <property type="entry name" value="dsrm"/>
    <property type="match status" value="2"/>
</dbReference>
<dbReference type="FunFam" id="3.30.160.20:FF:000006">
    <property type="entry name" value="interleukin enhancer-binding factor 3 isoform X2"/>
    <property type="match status" value="1"/>
</dbReference>
<dbReference type="InterPro" id="IPR043519">
    <property type="entry name" value="NT_sf"/>
</dbReference>
<keyword evidence="4" id="KW-0963">Cytoplasm</keyword>